<dbReference type="SUPFAM" id="SSF46785">
    <property type="entry name" value="Winged helix' DNA-binding domain"/>
    <property type="match status" value="1"/>
</dbReference>
<reference evidence="2" key="1">
    <citation type="submission" date="2009-08" db="EMBL/GenBank/DDBJ databases">
        <title>The complete genome of Chitinophaga pinensis DSM 2588.</title>
        <authorList>
            <consortium name="US DOE Joint Genome Institute (JGI-PGF)"/>
            <person name="Lucas S."/>
            <person name="Copeland A."/>
            <person name="Lapidus A."/>
            <person name="Glavina del Rio T."/>
            <person name="Dalin E."/>
            <person name="Tice H."/>
            <person name="Bruce D."/>
            <person name="Goodwin L."/>
            <person name="Pitluck S."/>
            <person name="Kyrpides N."/>
            <person name="Mavromatis K."/>
            <person name="Ivanova N."/>
            <person name="Mikhailova N."/>
            <person name="Sims D."/>
            <person name="Meinche L."/>
            <person name="Brettin T."/>
            <person name="Detter J.C."/>
            <person name="Han C."/>
            <person name="Larimer F."/>
            <person name="Land M."/>
            <person name="Hauser L."/>
            <person name="Markowitz V."/>
            <person name="Cheng J.-F."/>
            <person name="Hugenholtz P."/>
            <person name="Woyke T."/>
            <person name="Wu D."/>
            <person name="Spring S."/>
            <person name="Klenk H.-P."/>
            <person name="Eisen J.A."/>
        </authorList>
    </citation>
    <scope>NUCLEOTIDE SEQUENCE [LARGE SCALE GENOMIC DNA]</scope>
    <source>
        <strain evidence="2">ATCC 43595 / DSM 2588 / LMG 13176 / NBRC 15968 / NCIMB 11800 / UQM 2034</strain>
    </source>
</reference>
<evidence type="ECO:0008006" key="3">
    <source>
        <dbReference type="Google" id="ProtNLM"/>
    </source>
</evidence>
<accession>A0A979G0I1</accession>
<protein>
    <recommendedName>
        <fullName evidence="3">HTH domain-containing protein</fullName>
    </recommendedName>
</protein>
<dbReference type="AlphaFoldDB" id="A0A979G0I1"/>
<evidence type="ECO:0000313" key="2">
    <source>
        <dbReference type="Proteomes" id="UP000002215"/>
    </source>
</evidence>
<reference evidence="1 2" key="2">
    <citation type="journal article" date="2010" name="Stand. Genomic Sci.">
        <title>Complete genome sequence of Chitinophaga pinensis type strain (UQM 2034).</title>
        <authorList>
            <person name="Glavina Del Rio T."/>
            <person name="Abt B."/>
            <person name="Spring S."/>
            <person name="Lapidus A."/>
            <person name="Nolan M."/>
            <person name="Tice H."/>
            <person name="Copeland A."/>
            <person name="Cheng J.F."/>
            <person name="Chen F."/>
            <person name="Bruce D."/>
            <person name="Goodwin L."/>
            <person name="Pitluck S."/>
            <person name="Ivanova N."/>
            <person name="Mavromatis K."/>
            <person name="Mikhailova N."/>
            <person name="Pati A."/>
            <person name="Chen A."/>
            <person name="Palaniappan K."/>
            <person name="Land M."/>
            <person name="Hauser L."/>
            <person name="Chang Y.J."/>
            <person name="Jeffries C.D."/>
            <person name="Chain P."/>
            <person name="Saunders E."/>
            <person name="Detter J.C."/>
            <person name="Brettin T."/>
            <person name="Rohde M."/>
            <person name="Goker M."/>
            <person name="Bristow J."/>
            <person name="Eisen J.A."/>
            <person name="Markowitz V."/>
            <person name="Hugenholtz P."/>
            <person name="Kyrpides N.C."/>
            <person name="Klenk H.P."/>
            <person name="Lucas S."/>
        </authorList>
    </citation>
    <scope>NUCLEOTIDE SEQUENCE [LARGE SCALE GENOMIC DNA]</scope>
    <source>
        <strain evidence="2">ATCC 43595 / DSM 2588 / LMG 13176 / NBRC 15968 / NCIMB 11800 / UQM 2034</strain>
    </source>
</reference>
<dbReference type="KEGG" id="cpi:Cpin_0983"/>
<sequence length="83" mass="9775">MTTDIFDRIKRIDRLIQTKGTGTAGELAEKLCISRAQTYEYLNLMKDFGAPIKYCKYRQSYYYEEEGSFITSFINKRVLAERI</sequence>
<gene>
    <name evidence="1" type="ordered locus">Cpin_0983</name>
</gene>
<evidence type="ECO:0000313" key="1">
    <source>
        <dbReference type="EMBL" id="ACU58481.1"/>
    </source>
</evidence>
<proteinExistence type="predicted"/>
<name>A0A979G0I1_CHIPD</name>
<dbReference type="EMBL" id="CP001699">
    <property type="protein sequence ID" value="ACU58481.1"/>
    <property type="molecule type" value="Genomic_DNA"/>
</dbReference>
<dbReference type="OrthoDB" id="770928at2"/>
<organism evidence="1 2">
    <name type="scientific">Chitinophaga pinensis (strain ATCC 43595 / DSM 2588 / LMG 13176 / NBRC 15968 / NCIMB 11800 / UQM 2034)</name>
    <dbReference type="NCBI Taxonomy" id="485918"/>
    <lineage>
        <taxon>Bacteria</taxon>
        <taxon>Pseudomonadati</taxon>
        <taxon>Bacteroidota</taxon>
        <taxon>Chitinophagia</taxon>
        <taxon>Chitinophagales</taxon>
        <taxon>Chitinophagaceae</taxon>
        <taxon>Chitinophaga</taxon>
    </lineage>
</organism>
<dbReference type="Proteomes" id="UP000002215">
    <property type="component" value="Chromosome"/>
</dbReference>
<dbReference type="InterPro" id="IPR036390">
    <property type="entry name" value="WH_DNA-bd_sf"/>
</dbReference>